<dbReference type="HOGENOM" id="CLU_1198191_0_0_3"/>
<feature type="compositionally biased region" description="Polar residues" evidence="1">
    <location>
        <begin position="201"/>
        <end position="215"/>
    </location>
</feature>
<protein>
    <submittedName>
        <fullName evidence="2">Uncharacterized protein</fullName>
    </submittedName>
</protein>
<feature type="region of interest" description="Disordered" evidence="1">
    <location>
        <begin position="194"/>
        <end position="231"/>
    </location>
</feature>
<organism evidence="2">
    <name type="scientific">Cyanothece sp. (strain PCC 7425 / ATCC 29141)</name>
    <dbReference type="NCBI Taxonomy" id="395961"/>
    <lineage>
        <taxon>Bacteria</taxon>
        <taxon>Bacillati</taxon>
        <taxon>Cyanobacteriota</taxon>
        <taxon>Cyanophyceae</taxon>
        <taxon>Gomontiellales</taxon>
        <taxon>Cyanothecaceae</taxon>
        <taxon>Cyanothece</taxon>
    </lineage>
</organism>
<reference evidence="2" key="1">
    <citation type="submission" date="2009-01" db="EMBL/GenBank/DDBJ databases">
        <title>Complete sequence of chromosome Cyanothece sp. PCC 7425.</title>
        <authorList>
            <consortium name="US DOE Joint Genome Institute"/>
            <person name="Lucas S."/>
            <person name="Copeland A."/>
            <person name="Lapidus A."/>
            <person name="Glavina del Rio T."/>
            <person name="Dalin E."/>
            <person name="Tice H."/>
            <person name="Bruce D."/>
            <person name="Goodwin L."/>
            <person name="Pitluck S."/>
            <person name="Sims D."/>
            <person name="Meineke L."/>
            <person name="Brettin T."/>
            <person name="Detter J.C."/>
            <person name="Han C."/>
            <person name="Larimer F."/>
            <person name="Land M."/>
            <person name="Hauser L."/>
            <person name="Kyrpides N."/>
            <person name="Ovchinnikova G."/>
            <person name="Liberton M."/>
            <person name="Stoeckel J."/>
            <person name="Banerjee A."/>
            <person name="Singh A."/>
            <person name="Page L."/>
            <person name="Sato H."/>
            <person name="Zhao L."/>
            <person name="Sherman L."/>
            <person name="Pakrasi H."/>
            <person name="Richardson P."/>
        </authorList>
    </citation>
    <scope>NUCLEOTIDE SEQUENCE</scope>
    <source>
        <strain evidence="2">PCC 7425</strain>
    </source>
</reference>
<evidence type="ECO:0000256" key="1">
    <source>
        <dbReference type="SAM" id="MobiDB-lite"/>
    </source>
</evidence>
<sequence>MQAFFNCSKRIQLGRLLTVLFTSICLFGSTIFLSGTAQANVQSRMNVSQTEGYYQIKDAQHRHDPNYGRGFYQAKEIGQGRQMASHRTIGNDKPEGGYYASQGGMNKYSDVDPRMNTRAADKKAAAMVDRAQKNLEKRVDSVDQYVENYRSGAPIQERTRRLGENISEGLERSQENAKNVGKSLARDYREATEGLKEGIPQVTQQAADNARNTARNLADDTKQSLRNTSDS</sequence>
<gene>
    <name evidence="2" type="ordered locus">Cyan7425_0994</name>
</gene>
<dbReference type="OrthoDB" id="513842at2"/>
<evidence type="ECO:0000313" key="2">
    <source>
        <dbReference type="EMBL" id="ACL43380.1"/>
    </source>
</evidence>
<dbReference type="KEGG" id="cyn:Cyan7425_0994"/>
<dbReference type="STRING" id="395961.Cyan7425_0994"/>
<name>B8HXU1_CYAP4</name>
<accession>B8HXU1</accession>
<proteinExistence type="predicted"/>
<dbReference type="EMBL" id="CP001344">
    <property type="protein sequence ID" value="ACL43380.1"/>
    <property type="molecule type" value="Genomic_DNA"/>
</dbReference>
<dbReference type="Gene3D" id="1.10.287.700">
    <property type="entry name" value="Helix hairpin bin"/>
    <property type="match status" value="1"/>
</dbReference>
<dbReference type="AlphaFoldDB" id="B8HXU1"/>